<keyword evidence="6" id="KW-1185">Reference proteome</keyword>
<dbReference type="EMBL" id="JACRSY010000021">
    <property type="protein sequence ID" value="MBC8580456.1"/>
    <property type="molecule type" value="Genomic_DNA"/>
</dbReference>
<dbReference type="RefSeq" id="WP_249333236.1">
    <property type="nucleotide sequence ID" value="NZ_JACRSY010000021.1"/>
</dbReference>
<sequence>MSAPDTINHLIFEIARFSFSQSHPILEKYGLYPGQPRLLLCLYHENGVSQGTLAEKLQVKASTITMAIKRLERGGLLRKACDTEDKRVCRIFLTDKGYSVCRELKLIHDSQEALYTENFSIEEKIILKRLLMQVRQNLIDAELKGDE</sequence>
<reference evidence="5" key="1">
    <citation type="submission" date="2020-08" db="EMBL/GenBank/DDBJ databases">
        <title>Genome public.</title>
        <authorList>
            <person name="Liu C."/>
            <person name="Sun Q."/>
        </authorList>
    </citation>
    <scope>NUCLEOTIDE SEQUENCE</scope>
    <source>
        <strain evidence="5">NSJ-12</strain>
    </source>
</reference>
<dbReference type="Gene3D" id="1.10.10.10">
    <property type="entry name" value="Winged helix-like DNA-binding domain superfamily/Winged helix DNA-binding domain"/>
    <property type="match status" value="1"/>
</dbReference>
<keyword evidence="1" id="KW-0805">Transcription regulation</keyword>
<dbReference type="InterPro" id="IPR000835">
    <property type="entry name" value="HTH_MarR-typ"/>
</dbReference>
<protein>
    <submittedName>
        <fullName evidence="5">MarR family transcriptional regulator</fullName>
    </submittedName>
</protein>
<comment type="caution">
    <text evidence="5">The sequence shown here is derived from an EMBL/GenBank/DDBJ whole genome shotgun (WGS) entry which is preliminary data.</text>
</comment>
<dbReference type="SUPFAM" id="SSF46785">
    <property type="entry name" value="Winged helix' DNA-binding domain"/>
    <property type="match status" value="1"/>
</dbReference>
<organism evidence="5 6">
    <name type="scientific">Zhenhengia yiwuensis</name>
    <dbReference type="NCBI Taxonomy" id="2763666"/>
    <lineage>
        <taxon>Bacteria</taxon>
        <taxon>Bacillati</taxon>
        <taxon>Bacillota</taxon>
        <taxon>Clostridia</taxon>
        <taxon>Lachnospirales</taxon>
        <taxon>Lachnospiraceae</taxon>
        <taxon>Zhenhengia</taxon>
    </lineage>
</organism>
<evidence type="ECO:0000259" key="4">
    <source>
        <dbReference type="PROSITE" id="PS50995"/>
    </source>
</evidence>
<dbReference type="PANTHER" id="PTHR42756">
    <property type="entry name" value="TRANSCRIPTIONAL REGULATOR, MARR"/>
    <property type="match status" value="1"/>
</dbReference>
<evidence type="ECO:0000256" key="1">
    <source>
        <dbReference type="ARBA" id="ARBA00023015"/>
    </source>
</evidence>
<dbReference type="InterPro" id="IPR036390">
    <property type="entry name" value="WH_DNA-bd_sf"/>
</dbReference>
<keyword evidence="2" id="KW-0238">DNA-binding</keyword>
<feature type="domain" description="HTH marR-type" evidence="4">
    <location>
        <begin position="4"/>
        <end position="136"/>
    </location>
</feature>
<accession>A0A926EIU2</accession>
<evidence type="ECO:0000313" key="6">
    <source>
        <dbReference type="Proteomes" id="UP000655830"/>
    </source>
</evidence>
<evidence type="ECO:0000313" key="5">
    <source>
        <dbReference type="EMBL" id="MBC8580456.1"/>
    </source>
</evidence>
<evidence type="ECO:0000256" key="2">
    <source>
        <dbReference type="ARBA" id="ARBA00023125"/>
    </source>
</evidence>
<dbReference type="GO" id="GO:0003700">
    <property type="term" value="F:DNA-binding transcription factor activity"/>
    <property type="evidence" value="ECO:0007669"/>
    <property type="project" value="InterPro"/>
</dbReference>
<dbReference type="SMART" id="SM00347">
    <property type="entry name" value="HTH_MARR"/>
    <property type="match status" value="1"/>
</dbReference>
<dbReference type="PANTHER" id="PTHR42756:SF1">
    <property type="entry name" value="TRANSCRIPTIONAL REPRESSOR OF EMRAB OPERON"/>
    <property type="match status" value="1"/>
</dbReference>
<proteinExistence type="predicted"/>
<dbReference type="InterPro" id="IPR036388">
    <property type="entry name" value="WH-like_DNA-bd_sf"/>
</dbReference>
<evidence type="ECO:0000256" key="3">
    <source>
        <dbReference type="ARBA" id="ARBA00023163"/>
    </source>
</evidence>
<dbReference type="AlphaFoldDB" id="A0A926EIU2"/>
<keyword evidence="3" id="KW-0804">Transcription</keyword>
<dbReference type="GO" id="GO:0003677">
    <property type="term" value="F:DNA binding"/>
    <property type="evidence" value="ECO:0007669"/>
    <property type="project" value="UniProtKB-KW"/>
</dbReference>
<dbReference type="Proteomes" id="UP000655830">
    <property type="component" value="Unassembled WGS sequence"/>
</dbReference>
<dbReference type="Pfam" id="PF01047">
    <property type="entry name" value="MarR"/>
    <property type="match status" value="1"/>
</dbReference>
<gene>
    <name evidence="5" type="ORF">H8718_13050</name>
</gene>
<dbReference type="PROSITE" id="PS50995">
    <property type="entry name" value="HTH_MARR_2"/>
    <property type="match status" value="1"/>
</dbReference>
<dbReference type="PRINTS" id="PR00598">
    <property type="entry name" value="HTHMARR"/>
</dbReference>
<name>A0A926EIU2_9FIRM</name>